<dbReference type="InterPro" id="IPR013021">
    <property type="entry name" value="Myo-inos-1-P_Synthase_GAPDH"/>
</dbReference>
<dbReference type="InterPro" id="IPR002587">
    <property type="entry name" value="Myo-inos-1-P_Synthase"/>
</dbReference>
<feature type="domain" description="Myo-inositol-1-phosphate synthase GAPDH-like" evidence="7">
    <location>
        <begin position="84"/>
        <end position="195"/>
    </location>
</feature>
<comment type="cofactor">
    <cofactor evidence="2">
        <name>NAD(+)</name>
        <dbReference type="ChEBI" id="CHEBI:57540"/>
    </cofactor>
</comment>
<dbReference type="InterPro" id="IPR036291">
    <property type="entry name" value="NAD(P)-bd_dom_sf"/>
</dbReference>
<proteinExistence type="inferred from homology"/>
<evidence type="ECO:0000313" key="9">
    <source>
        <dbReference type="Proteomes" id="UP001212841"/>
    </source>
</evidence>
<comment type="catalytic activity">
    <reaction evidence="1">
        <text>D-glucose 6-phosphate = 1D-myo-inositol 3-phosphate</text>
        <dbReference type="Rhea" id="RHEA:10716"/>
        <dbReference type="ChEBI" id="CHEBI:58401"/>
        <dbReference type="ChEBI" id="CHEBI:61548"/>
        <dbReference type="EC" id="5.5.1.4"/>
    </reaction>
</comment>
<accession>A0AAD5S2P1</accession>
<comment type="similarity">
    <text evidence="4">Belongs to the myo-inositol 1-phosphate synthase family.</text>
</comment>
<dbReference type="Pfam" id="PF07994">
    <property type="entry name" value="NAD_binding_5"/>
    <property type="match status" value="1"/>
</dbReference>
<evidence type="ECO:0000256" key="3">
    <source>
        <dbReference type="ARBA" id="ARBA00005117"/>
    </source>
</evidence>
<dbReference type="Pfam" id="PF01658">
    <property type="entry name" value="Inos-1-P_synth"/>
    <property type="match status" value="1"/>
</dbReference>
<dbReference type="GO" id="GO:0004512">
    <property type="term" value="F:inositol-3-phosphate synthase activity"/>
    <property type="evidence" value="ECO:0007669"/>
    <property type="project" value="UniProtKB-EC"/>
</dbReference>
<dbReference type="PANTHER" id="PTHR11510">
    <property type="entry name" value="MYO-INOSITOL-1 PHOSPHATE SYNTHASE"/>
    <property type="match status" value="1"/>
</dbReference>
<evidence type="ECO:0000256" key="2">
    <source>
        <dbReference type="ARBA" id="ARBA00001911"/>
    </source>
</evidence>
<evidence type="ECO:0000256" key="6">
    <source>
        <dbReference type="ARBA" id="ARBA00022550"/>
    </source>
</evidence>
<evidence type="ECO:0000256" key="1">
    <source>
        <dbReference type="ARBA" id="ARBA00000113"/>
    </source>
</evidence>
<dbReference type="GO" id="GO:0006021">
    <property type="term" value="P:inositol biosynthetic process"/>
    <property type="evidence" value="ECO:0007669"/>
    <property type="project" value="UniProtKB-KW"/>
</dbReference>
<dbReference type="EC" id="5.5.1.4" evidence="5"/>
<gene>
    <name evidence="8" type="primary">INO1_2</name>
    <name evidence="8" type="ORF">HK097_004151</name>
</gene>
<reference evidence="8" key="1">
    <citation type="submission" date="2020-05" db="EMBL/GenBank/DDBJ databases">
        <title>Phylogenomic resolution of chytrid fungi.</title>
        <authorList>
            <person name="Stajich J.E."/>
            <person name="Amses K."/>
            <person name="Simmons R."/>
            <person name="Seto K."/>
            <person name="Myers J."/>
            <person name="Bonds A."/>
            <person name="Quandt C.A."/>
            <person name="Barry K."/>
            <person name="Liu P."/>
            <person name="Grigoriev I."/>
            <person name="Longcore J.E."/>
            <person name="James T.Y."/>
        </authorList>
    </citation>
    <scope>NUCLEOTIDE SEQUENCE</scope>
    <source>
        <strain evidence="8">JEL0318</strain>
    </source>
</reference>
<evidence type="ECO:0000256" key="4">
    <source>
        <dbReference type="ARBA" id="ARBA00010813"/>
    </source>
</evidence>
<protein>
    <recommendedName>
        <fullName evidence="5">inositol-3-phosphate synthase</fullName>
        <ecNumber evidence="5">5.5.1.4</ecNumber>
    </recommendedName>
</protein>
<dbReference type="SUPFAM" id="SSF51735">
    <property type="entry name" value="NAD(P)-binding Rossmann-fold domains"/>
    <property type="match status" value="1"/>
</dbReference>
<dbReference type="AlphaFoldDB" id="A0AAD5S2P1"/>
<comment type="caution">
    <text evidence="8">The sequence shown here is derived from an EMBL/GenBank/DDBJ whole genome shotgun (WGS) entry which is preliminary data.</text>
</comment>
<evidence type="ECO:0000256" key="5">
    <source>
        <dbReference type="ARBA" id="ARBA00012125"/>
    </source>
</evidence>
<evidence type="ECO:0000259" key="7">
    <source>
        <dbReference type="Pfam" id="PF01658"/>
    </source>
</evidence>
<organism evidence="8 9">
    <name type="scientific">Rhizophlyctis rosea</name>
    <dbReference type="NCBI Taxonomy" id="64517"/>
    <lineage>
        <taxon>Eukaryota</taxon>
        <taxon>Fungi</taxon>
        <taxon>Fungi incertae sedis</taxon>
        <taxon>Chytridiomycota</taxon>
        <taxon>Chytridiomycota incertae sedis</taxon>
        <taxon>Chytridiomycetes</taxon>
        <taxon>Rhizophlyctidales</taxon>
        <taxon>Rhizophlyctidaceae</taxon>
        <taxon>Rhizophlyctis</taxon>
    </lineage>
</organism>
<dbReference type="Gene3D" id="3.40.50.720">
    <property type="entry name" value="NAD(P)-binding Rossmann-like Domain"/>
    <property type="match status" value="2"/>
</dbReference>
<comment type="pathway">
    <text evidence="3">Polyol metabolism; myo-inositol biosynthesis; myo-inositol from D-glucose 6-phosphate: step 1/2.</text>
</comment>
<dbReference type="SUPFAM" id="SSF55347">
    <property type="entry name" value="Glyceraldehyde-3-phosphate dehydrogenase-like, C-terminal domain"/>
    <property type="match status" value="1"/>
</dbReference>
<sequence>MDAGLSLIELIKALVRPGSMAATAKSGPLQEGYEEGGPSTIFALACIHEKAPFVLRQQLPAKHLVIDLASREKLHIGGDDFKSGQTKVKSILVDFLVNLGIKPLAITFYNHLGNTDGKDLTVPQQFSSKKISKSNVVDDMVAANPILYNKGSTPAILRLSSMPLRLIGKSALDQYVSEIFIGRNTISLCNVCEDSLFASSLIIDLAIVTELITRIGYKTDDIEEYTPLHAVLSVLRYMLEAPMVPPGTPVVNPLAKHRVAIGGHLYGLCGVAAAE</sequence>
<dbReference type="GO" id="GO:0008654">
    <property type="term" value="P:phospholipid biosynthetic process"/>
    <property type="evidence" value="ECO:0007669"/>
    <property type="project" value="InterPro"/>
</dbReference>
<dbReference type="Proteomes" id="UP001212841">
    <property type="component" value="Unassembled WGS sequence"/>
</dbReference>
<keyword evidence="6" id="KW-0398">Inositol biosynthesis</keyword>
<name>A0AAD5S2P1_9FUNG</name>
<dbReference type="EMBL" id="JADGJD010002021">
    <property type="protein sequence ID" value="KAJ3035667.1"/>
    <property type="molecule type" value="Genomic_DNA"/>
</dbReference>
<keyword evidence="9" id="KW-1185">Reference proteome</keyword>
<evidence type="ECO:0000313" key="8">
    <source>
        <dbReference type="EMBL" id="KAJ3035667.1"/>
    </source>
</evidence>